<proteinExistence type="inferred from homology"/>
<keyword evidence="6 8" id="KW-1133">Transmembrane helix</keyword>
<dbReference type="AlphaFoldDB" id="A0A427ACZ2"/>
<evidence type="ECO:0000313" key="9">
    <source>
        <dbReference type="EMBL" id="RRT74080.1"/>
    </source>
</evidence>
<dbReference type="Proteomes" id="UP000287651">
    <property type="component" value="Unassembled WGS sequence"/>
</dbReference>
<evidence type="ECO:0000256" key="6">
    <source>
        <dbReference type="ARBA" id="ARBA00022989"/>
    </source>
</evidence>
<protein>
    <recommendedName>
        <fullName evidence="11">Protein GLUTAMINE DUMPER 3</fullName>
    </recommendedName>
</protein>
<evidence type="ECO:0000256" key="3">
    <source>
        <dbReference type="ARBA" id="ARBA00022448"/>
    </source>
</evidence>
<keyword evidence="3" id="KW-0813">Transport</keyword>
<keyword evidence="5" id="KW-0029">Amino-acid transport</keyword>
<dbReference type="PANTHER" id="PTHR33228:SF82">
    <property type="entry name" value="OS06G0654400 PROTEIN"/>
    <property type="match status" value="1"/>
</dbReference>
<dbReference type="GO" id="GO:0016020">
    <property type="term" value="C:membrane"/>
    <property type="evidence" value="ECO:0007669"/>
    <property type="project" value="UniProtKB-SubCell"/>
</dbReference>
<evidence type="ECO:0008006" key="11">
    <source>
        <dbReference type="Google" id="ProtNLM"/>
    </source>
</evidence>
<evidence type="ECO:0000256" key="4">
    <source>
        <dbReference type="ARBA" id="ARBA00022692"/>
    </source>
</evidence>
<evidence type="ECO:0000256" key="7">
    <source>
        <dbReference type="ARBA" id="ARBA00023136"/>
    </source>
</evidence>
<gene>
    <name evidence="9" type="ORF">B296_00006618</name>
</gene>
<keyword evidence="4 8" id="KW-0812">Transmembrane</keyword>
<dbReference type="InterPro" id="IPR040359">
    <property type="entry name" value="GDU"/>
</dbReference>
<sequence length="154" mass="15708">MRPGVGLNTSRGAAATSPLAAASSVQHSAWHSPVPYLFGGLAAMMGLIAFALLILACSYWKFTGYLDSVEDADNRDVDGEASCGPGDAAKPPRLFEEGIVVIMAGDFMPTFLAAPIASCAATVAAKSDNSSNIPAHAGVTSSQVTAPETCSNES</sequence>
<dbReference type="GO" id="GO:0080143">
    <property type="term" value="P:regulation of amino acid export"/>
    <property type="evidence" value="ECO:0007669"/>
    <property type="project" value="InterPro"/>
</dbReference>
<evidence type="ECO:0000256" key="8">
    <source>
        <dbReference type="SAM" id="Phobius"/>
    </source>
</evidence>
<organism evidence="9 10">
    <name type="scientific">Ensete ventricosum</name>
    <name type="common">Abyssinian banana</name>
    <name type="synonym">Musa ensete</name>
    <dbReference type="NCBI Taxonomy" id="4639"/>
    <lineage>
        <taxon>Eukaryota</taxon>
        <taxon>Viridiplantae</taxon>
        <taxon>Streptophyta</taxon>
        <taxon>Embryophyta</taxon>
        <taxon>Tracheophyta</taxon>
        <taxon>Spermatophyta</taxon>
        <taxon>Magnoliopsida</taxon>
        <taxon>Liliopsida</taxon>
        <taxon>Zingiberales</taxon>
        <taxon>Musaceae</taxon>
        <taxon>Ensete</taxon>
    </lineage>
</organism>
<dbReference type="PANTHER" id="PTHR33228">
    <property type="entry name" value="PROTEIN GLUTAMINE DUMPER 4-RELATED"/>
    <property type="match status" value="1"/>
</dbReference>
<keyword evidence="7 8" id="KW-0472">Membrane</keyword>
<evidence type="ECO:0000256" key="1">
    <source>
        <dbReference type="ARBA" id="ARBA00004167"/>
    </source>
</evidence>
<feature type="transmembrane region" description="Helical" evidence="8">
    <location>
        <begin position="36"/>
        <end position="60"/>
    </location>
</feature>
<comment type="caution">
    <text evidence="9">The sequence shown here is derived from an EMBL/GenBank/DDBJ whole genome shotgun (WGS) entry which is preliminary data.</text>
</comment>
<name>A0A427ACZ2_ENSVE</name>
<comment type="subcellular location">
    <subcellularLocation>
        <location evidence="1">Membrane</location>
        <topology evidence="1">Single-pass membrane protein</topology>
    </subcellularLocation>
</comment>
<evidence type="ECO:0000256" key="5">
    <source>
        <dbReference type="ARBA" id="ARBA00022970"/>
    </source>
</evidence>
<evidence type="ECO:0000313" key="10">
    <source>
        <dbReference type="Proteomes" id="UP000287651"/>
    </source>
</evidence>
<dbReference type="GO" id="GO:0006865">
    <property type="term" value="P:amino acid transport"/>
    <property type="evidence" value="ECO:0007669"/>
    <property type="project" value="UniProtKB-KW"/>
</dbReference>
<evidence type="ECO:0000256" key="2">
    <source>
        <dbReference type="ARBA" id="ARBA00009977"/>
    </source>
</evidence>
<accession>A0A427ACZ2</accession>
<comment type="similarity">
    <text evidence="2">Belongs to the GLUTAMINE DUMPER 1 (TC 9.B.60) family.</text>
</comment>
<dbReference type="EMBL" id="AMZH03002887">
    <property type="protein sequence ID" value="RRT74080.1"/>
    <property type="molecule type" value="Genomic_DNA"/>
</dbReference>
<reference evidence="9 10" key="1">
    <citation type="journal article" date="2014" name="Agronomy (Basel)">
        <title>A Draft Genome Sequence for Ensete ventricosum, the Drought-Tolerant Tree Against Hunger.</title>
        <authorList>
            <person name="Harrison J."/>
            <person name="Moore K.A."/>
            <person name="Paszkiewicz K."/>
            <person name="Jones T."/>
            <person name="Grant M."/>
            <person name="Ambacheew D."/>
            <person name="Muzemil S."/>
            <person name="Studholme D.J."/>
        </authorList>
    </citation>
    <scope>NUCLEOTIDE SEQUENCE [LARGE SCALE GENOMIC DNA]</scope>
</reference>